<dbReference type="NCBIfam" id="TIGR03815">
    <property type="entry name" value="CpaE_hom_Actino"/>
    <property type="match status" value="1"/>
</dbReference>
<dbReference type="Proteomes" id="UP001432128">
    <property type="component" value="Chromosome"/>
</dbReference>
<dbReference type="PANTHER" id="PTHR43384">
    <property type="entry name" value="SEPTUM SITE-DETERMINING PROTEIN MIND HOMOLOG, CHLOROPLASTIC-RELATED"/>
    <property type="match status" value="1"/>
</dbReference>
<evidence type="ECO:0000259" key="1">
    <source>
        <dbReference type="Pfam" id="PF26563"/>
    </source>
</evidence>
<dbReference type="PANTHER" id="PTHR43384:SF11">
    <property type="entry name" value="SEPTUM SITE DETERMINING PROTEIN"/>
    <property type="match status" value="1"/>
</dbReference>
<dbReference type="GO" id="GO:0051782">
    <property type="term" value="P:negative regulation of cell division"/>
    <property type="evidence" value="ECO:0007669"/>
    <property type="project" value="TreeGrafter"/>
</dbReference>
<dbReference type="Gene3D" id="3.40.50.300">
    <property type="entry name" value="P-loop containing nucleotide triphosphate hydrolases"/>
    <property type="match status" value="1"/>
</dbReference>
<reference evidence="2 3" key="1">
    <citation type="submission" date="2022-10" db="EMBL/GenBank/DDBJ databases">
        <title>The complete genomes of actinobacterial strains from the NBC collection.</title>
        <authorList>
            <person name="Joergensen T.S."/>
            <person name="Alvarez Arevalo M."/>
            <person name="Sterndorff E.B."/>
            <person name="Faurdal D."/>
            <person name="Vuksanovic O."/>
            <person name="Mourched A.-S."/>
            <person name="Charusanti P."/>
            <person name="Shaw S."/>
            <person name="Blin K."/>
            <person name="Weber T."/>
        </authorList>
    </citation>
    <scope>NUCLEOTIDE SEQUENCE [LARGE SCALE GENOMIC DNA]</scope>
    <source>
        <strain evidence="2 3">NBC_00319</strain>
    </source>
</reference>
<dbReference type="InterPro" id="IPR027417">
    <property type="entry name" value="P-loop_NTPase"/>
</dbReference>
<dbReference type="InterPro" id="IPR059050">
    <property type="entry name" value="Rv3660c_N"/>
</dbReference>
<dbReference type="InterPro" id="IPR050625">
    <property type="entry name" value="ParA/MinD_ATPase"/>
</dbReference>
<proteinExistence type="predicted"/>
<dbReference type="AlphaFoldDB" id="A0AAU4JZC0"/>
<dbReference type="Pfam" id="PF26563">
    <property type="entry name" value="Rv3660c_N"/>
    <property type="match status" value="1"/>
</dbReference>
<dbReference type="EMBL" id="CP108021">
    <property type="protein sequence ID" value="WUM19129.1"/>
    <property type="molecule type" value="Genomic_DNA"/>
</dbReference>
<dbReference type="KEGG" id="whr:OG579_15575"/>
<keyword evidence="3" id="KW-1185">Reference proteome</keyword>
<sequence>MTDHPSTTDRRPGTDQLLALVGAELRDDVARCAAAAGYQVVDATAATARRAWSESTAVVVDAAAARELIALGWPRRRCVLVVGPAEVDPGLWRAALTLGAEDGLVLPADEHAVVGALSRYRAPRRLAGAAVAVLGGHGGAGASVLAAAVAARAARDLSGSALLLDLDELGGGIDLIFGVEDSAGLRWPDLTLDGGAVFADSLHAAVPHAAPGLALLCPRRGVDHRIGVDAAVAVIEAGRDSGDVVVVDLPRATDSVCRAVVECVDLVVVVTTATVRGCAAARDTVARWRPVTDRLGLVVRGPAPGGLTASQIATIVDIDLLAALRPQRHLAVAIESGRLPLGRRSPLGAAADAVLDRVLDVAGLAA</sequence>
<dbReference type="SUPFAM" id="SSF52540">
    <property type="entry name" value="P-loop containing nucleoside triphosphate hydrolases"/>
    <property type="match status" value="1"/>
</dbReference>
<dbReference type="GO" id="GO:0009898">
    <property type="term" value="C:cytoplasmic side of plasma membrane"/>
    <property type="evidence" value="ECO:0007669"/>
    <property type="project" value="TreeGrafter"/>
</dbReference>
<dbReference type="RefSeq" id="WP_328856686.1">
    <property type="nucleotide sequence ID" value="NZ_CP108021.1"/>
</dbReference>
<gene>
    <name evidence="2" type="ORF">OG579_15575</name>
</gene>
<protein>
    <recommendedName>
        <fullName evidence="1">Rv3660c-like CheY-like N-terminal domain-containing protein</fullName>
    </recommendedName>
</protein>
<dbReference type="GO" id="GO:0005524">
    <property type="term" value="F:ATP binding"/>
    <property type="evidence" value="ECO:0007669"/>
    <property type="project" value="TreeGrafter"/>
</dbReference>
<dbReference type="GO" id="GO:0016887">
    <property type="term" value="F:ATP hydrolysis activity"/>
    <property type="evidence" value="ECO:0007669"/>
    <property type="project" value="TreeGrafter"/>
</dbReference>
<feature type="domain" description="Rv3660c-like CheY-like N-terminal" evidence="1">
    <location>
        <begin position="23"/>
        <end position="122"/>
    </location>
</feature>
<dbReference type="InterPro" id="IPR022521">
    <property type="entry name" value="Rv3660c"/>
</dbReference>
<name>A0AAU4JZC0_9NOCA</name>
<evidence type="ECO:0000313" key="2">
    <source>
        <dbReference type="EMBL" id="WUM19129.1"/>
    </source>
</evidence>
<evidence type="ECO:0000313" key="3">
    <source>
        <dbReference type="Proteomes" id="UP001432128"/>
    </source>
</evidence>
<dbReference type="GO" id="GO:0005829">
    <property type="term" value="C:cytosol"/>
    <property type="evidence" value="ECO:0007669"/>
    <property type="project" value="TreeGrafter"/>
</dbReference>
<organism evidence="2 3">
    <name type="scientific">Williamsia herbipolensis</name>
    <dbReference type="NCBI Taxonomy" id="1603258"/>
    <lineage>
        <taxon>Bacteria</taxon>
        <taxon>Bacillati</taxon>
        <taxon>Actinomycetota</taxon>
        <taxon>Actinomycetes</taxon>
        <taxon>Mycobacteriales</taxon>
        <taxon>Nocardiaceae</taxon>
        <taxon>Williamsia</taxon>
    </lineage>
</organism>
<accession>A0AAU4JZC0</accession>